<proteinExistence type="predicted"/>
<reference evidence="3" key="1">
    <citation type="submission" date="2016-03" db="EMBL/GenBank/DDBJ databases">
        <title>Mechanisms controlling the formation of the plant cell surface in tip-growing cells are functionally conserved among land plants.</title>
        <authorList>
            <person name="Honkanen S."/>
            <person name="Jones V.A."/>
            <person name="Morieri G."/>
            <person name="Champion C."/>
            <person name="Hetherington A.J."/>
            <person name="Kelly S."/>
            <person name="Saint-Marcoux D."/>
            <person name="Proust H."/>
            <person name="Prescott H."/>
            <person name="Dolan L."/>
        </authorList>
    </citation>
    <scope>NUCLEOTIDE SEQUENCE [LARGE SCALE GENOMIC DNA]</scope>
    <source>
        <tissue evidence="3">Whole gametophyte</tissue>
    </source>
</reference>
<keyword evidence="1" id="KW-1133">Transmembrane helix</keyword>
<keyword evidence="1" id="KW-0812">Transmembrane</keyword>
<evidence type="ECO:0000313" key="4">
    <source>
        <dbReference type="Proteomes" id="UP000077202"/>
    </source>
</evidence>
<feature type="chain" id="PRO_5008052346" evidence="2">
    <location>
        <begin position="24"/>
        <end position="231"/>
    </location>
</feature>
<dbReference type="EMBL" id="LVLJ01001546">
    <property type="protein sequence ID" value="OAE29062.1"/>
    <property type="molecule type" value="Genomic_DNA"/>
</dbReference>
<sequence length="231" mass="25930">MELKAKATLQLLILLMLFMGTLDSHTHMVTAVRSPPSYFEDQPPTVVFPRTAVLDGRSNRDVEAGSEAGDLPQPFPIHLHAAVFPLDVYIMLVICSREVSHGVMDNTRYVDGRVSGSLCRYLRYSRYPTASILASWVFKSADKLKDYASDAASLDGRTYEKSSKLLRMRFVNSRQCKLTGPVAAADQDWKGCLLLSVYKSEDTFIRFLILILTCTDLILLAFRPAWGGQDW</sequence>
<evidence type="ECO:0000256" key="2">
    <source>
        <dbReference type="SAM" id="SignalP"/>
    </source>
</evidence>
<feature type="signal peptide" evidence="2">
    <location>
        <begin position="1"/>
        <end position="23"/>
    </location>
</feature>
<comment type="caution">
    <text evidence="3">The sequence shown here is derived from an EMBL/GenBank/DDBJ whole genome shotgun (WGS) entry which is preliminary data.</text>
</comment>
<keyword evidence="4" id="KW-1185">Reference proteome</keyword>
<feature type="transmembrane region" description="Helical" evidence="1">
    <location>
        <begin position="204"/>
        <end position="226"/>
    </location>
</feature>
<evidence type="ECO:0000256" key="1">
    <source>
        <dbReference type="SAM" id="Phobius"/>
    </source>
</evidence>
<protein>
    <submittedName>
        <fullName evidence="3">Uncharacterized protein</fullName>
    </submittedName>
</protein>
<keyword evidence="1" id="KW-0472">Membrane</keyword>
<dbReference type="Proteomes" id="UP000077202">
    <property type="component" value="Unassembled WGS sequence"/>
</dbReference>
<name>A0A176W9H8_MARPO</name>
<keyword evidence="2" id="KW-0732">Signal</keyword>
<gene>
    <name evidence="3" type="ORF">AXG93_146s1400</name>
</gene>
<accession>A0A176W9H8</accession>
<organism evidence="3 4">
    <name type="scientific">Marchantia polymorpha subsp. ruderalis</name>
    <dbReference type="NCBI Taxonomy" id="1480154"/>
    <lineage>
        <taxon>Eukaryota</taxon>
        <taxon>Viridiplantae</taxon>
        <taxon>Streptophyta</taxon>
        <taxon>Embryophyta</taxon>
        <taxon>Marchantiophyta</taxon>
        <taxon>Marchantiopsida</taxon>
        <taxon>Marchantiidae</taxon>
        <taxon>Marchantiales</taxon>
        <taxon>Marchantiaceae</taxon>
        <taxon>Marchantia</taxon>
    </lineage>
</organism>
<dbReference type="AlphaFoldDB" id="A0A176W9H8"/>
<evidence type="ECO:0000313" key="3">
    <source>
        <dbReference type="EMBL" id="OAE29062.1"/>
    </source>
</evidence>